<evidence type="ECO:0000313" key="4">
    <source>
        <dbReference type="Proteomes" id="UP000034452"/>
    </source>
</evidence>
<feature type="transmembrane region" description="Helical" evidence="1">
    <location>
        <begin position="102"/>
        <end position="124"/>
    </location>
</feature>
<dbReference type="InterPro" id="IPR043728">
    <property type="entry name" value="DUF5671"/>
</dbReference>
<accession>A0A0G0W3T0</accession>
<comment type="caution">
    <text evidence="3">The sequence shown here is derived from an EMBL/GenBank/DDBJ whole genome shotgun (WGS) entry which is preliminary data.</text>
</comment>
<dbReference type="Proteomes" id="UP000034452">
    <property type="component" value="Unassembled WGS sequence"/>
</dbReference>
<keyword evidence="1" id="KW-0812">Transmembrane</keyword>
<organism evidence="3 4">
    <name type="scientific">Candidatus Nomurabacteria bacterium GW2011_GWB1_40_7</name>
    <dbReference type="NCBI Taxonomy" id="1618744"/>
    <lineage>
        <taxon>Bacteria</taxon>
        <taxon>Candidatus Nomuraibacteriota</taxon>
    </lineage>
</organism>
<dbReference type="AlphaFoldDB" id="A0A0G0W3T0"/>
<feature type="transmembrane region" description="Helical" evidence="1">
    <location>
        <begin position="21"/>
        <end position="42"/>
    </location>
</feature>
<protein>
    <recommendedName>
        <fullName evidence="2">DUF5671 domain-containing protein</fullName>
    </recommendedName>
</protein>
<dbReference type="EMBL" id="LBZL01000018">
    <property type="protein sequence ID" value="KKR69942.1"/>
    <property type="molecule type" value="Genomic_DNA"/>
</dbReference>
<feature type="transmembrane region" description="Helical" evidence="1">
    <location>
        <begin position="130"/>
        <end position="153"/>
    </location>
</feature>
<feature type="transmembrane region" description="Helical" evidence="1">
    <location>
        <begin position="165"/>
        <end position="186"/>
    </location>
</feature>
<keyword evidence="1" id="KW-0472">Membrane</keyword>
<reference evidence="3 4" key="1">
    <citation type="journal article" date="2015" name="Nature">
        <title>rRNA introns, odd ribosomes, and small enigmatic genomes across a large radiation of phyla.</title>
        <authorList>
            <person name="Brown C.T."/>
            <person name="Hug L.A."/>
            <person name="Thomas B.C."/>
            <person name="Sharon I."/>
            <person name="Castelle C.J."/>
            <person name="Singh A."/>
            <person name="Wilkins M.J."/>
            <person name="Williams K.H."/>
            <person name="Banfield J.F."/>
        </authorList>
    </citation>
    <scope>NUCLEOTIDE SEQUENCE [LARGE SCALE GENOMIC DNA]</scope>
</reference>
<evidence type="ECO:0000259" key="2">
    <source>
        <dbReference type="Pfam" id="PF18920"/>
    </source>
</evidence>
<evidence type="ECO:0000313" key="3">
    <source>
        <dbReference type="EMBL" id="KKR69942.1"/>
    </source>
</evidence>
<sequence>METQESQTQSKTTAKDFFINLGAIVTLGFFVGNLISLLFTIINKVYPLTTGYNYYGSSSISFPVAALIIGFPGYILLMWLLEKGYFVEPEKRQLGIRKWLTYITLFLAGLAIAGDLVTLLYYFIDGQELTTGFIMKVLSVLVIALAIFFYYISDVRNKLNSVSRKVWVAISSVVMLSSIIWGFSVLGSPRTQQLLKYDEQKASDLQNIENSVQSFYSLKGILPNDFTELEAQNYYLNTIDSQTKKSYEYQKTSDTTYNLCAEFNKELTNKGYPTRSVIYEGFTWTHPAGYHCFSKTINPNSYFKPAPAYQ</sequence>
<proteinExistence type="predicted"/>
<name>A0A0G0W3T0_9BACT</name>
<keyword evidence="1" id="KW-1133">Transmembrane helix</keyword>
<dbReference type="Pfam" id="PF18920">
    <property type="entry name" value="DUF5671"/>
    <property type="match status" value="1"/>
</dbReference>
<feature type="transmembrane region" description="Helical" evidence="1">
    <location>
        <begin position="62"/>
        <end position="81"/>
    </location>
</feature>
<feature type="domain" description="DUF5671" evidence="2">
    <location>
        <begin position="17"/>
        <end position="150"/>
    </location>
</feature>
<evidence type="ECO:0000256" key="1">
    <source>
        <dbReference type="SAM" id="Phobius"/>
    </source>
</evidence>
<gene>
    <name evidence="3" type="ORF">UU13_C0018G0004</name>
</gene>